<sequence length="136" mass="14092">MKATTLITAAAFIMVSSAEIQISDPTMGSIWRTGTQGYVRWTGNCASMGSAGRTVTVDLIQGPADATRFVASLGTIDCTSSTNTSVLLAVPSNIAPGEYALRSNTLPISYSANFQINGDPSATTTSETTSSMPTTL</sequence>
<dbReference type="EMBL" id="JAAAIM010002403">
    <property type="protein sequence ID" value="KAG0272831.1"/>
    <property type="molecule type" value="Genomic_DNA"/>
</dbReference>
<feature type="signal peptide" evidence="1">
    <location>
        <begin position="1"/>
        <end position="18"/>
    </location>
</feature>
<proteinExistence type="predicted"/>
<evidence type="ECO:0000313" key="2">
    <source>
        <dbReference type="EMBL" id="KAG0272831.1"/>
    </source>
</evidence>
<reference evidence="2 3" key="1">
    <citation type="journal article" date="2020" name="Fungal Divers.">
        <title>Resolving the Mortierellaceae phylogeny through synthesis of multi-gene phylogenetics and phylogenomics.</title>
        <authorList>
            <person name="Vandepol N."/>
            <person name="Liber J."/>
            <person name="Desiro A."/>
            <person name="Na H."/>
            <person name="Kennedy M."/>
            <person name="Barry K."/>
            <person name="Grigoriev I.V."/>
            <person name="Miller A.N."/>
            <person name="O'Donnell K."/>
            <person name="Stajich J.E."/>
            <person name="Bonito G."/>
        </authorList>
    </citation>
    <scope>NUCLEOTIDE SEQUENCE [LARGE SCALE GENOMIC DNA]</scope>
    <source>
        <strain evidence="2 3">AD045</strain>
    </source>
</reference>
<dbReference type="Proteomes" id="UP001194696">
    <property type="component" value="Unassembled WGS sequence"/>
</dbReference>
<accession>A0ABQ7JHI9</accession>
<feature type="chain" id="PRO_5046577446" evidence="1">
    <location>
        <begin position="19"/>
        <end position="136"/>
    </location>
</feature>
<organism evidence="2 3">
    <name type="scientific">Linnemannia gamsii</name>
    <dbReference type="NCBI Taxonomy" id="64522"/>
    <lineage>
        <taxon>Eukaryota</taxon>
        <taxon>Fungi</taxon>
        <taxon>Fungi incertae sedis</taxon>
        <taxon>Mucoromycota</taxon>
        <taxon>Mortierellomycotina</taxon>
        <taxon>Mortierellomycetes</taxon>
        <taxon>Mortierellales</taxon>
        <taxon>Mortierellaceae</taxon>
        <taxon>Linnemannia</taxon>
    </lineage>
</organism>
<name>A0ABQ7JHI9_9FUNG</name>
<feature type="non-terminal residue" evidence="2">
    <location>
        <position position="136"/>
    </location>
</feature>
<protein>
    <submittedName>
        <fullName evidence="2">Uncharacterized protein</fullName>
    </submittedName>
</protein>
<comment type="caution">
    <text evidence="2">The sequence shown here is derived from an EMBL/GenBank/DDBJ whole genome shotgun (WGS) entry which is preliminary data.</text>
</comment>
<gene>
    <name evidence="2" type="ORF">BGZ96_005176</name>
</gene>
<keyword evidence="1" id="KW-0732">Signal</keyword>
<evidence type="ECO:0000256" key="1">
    <source>
        <dbReference type="SAM" id="SignalP"/>
    </source>
</evidence>
<evidence type="ECO:0000313" key="3">
    <source>
        <dbReference type="Proteomes" id="UP001194696"/>
    </source>
</evidence>
<keyword evidence="3" id="KW-1185">Reference proteome</keyword>